<dbReference type="Proteomes" id="UP000008143">
    <property type="component" value="Chromosome 8"/>
</dbReference>
<accession>A0A8J0R671</accession>
<evidence type="ECO:0000256" key="5">
    <source>
        <dbReference type="ARBA" id="ARBA00022691"/>
    </source>
</evidence>
<dbReference type="Pfam" id="PF25132">
    <property type="entry name" value="TYW2_N"/>
    <property type="match status" value="1"/>
</dbReference>
<evidence type="ECO:0000256" key="9">
    <source>
        <dbReference type="ARBA" id="ARBA00049400"/>
    </source>
</evidence>
<reference evidence="12" key="1">
    <citation type="submission" date="2025-08" db="UniProtKB">
        <authorList>
            <consortium name="RefSeq"/>
        </authorList>
    </citation>
    <scope>IDENTIFICATION</scope>
    <source>
        <strain evidence="12">Nigerian</strain>
        <tissue evidence="12">Liver and blood</tissue>
    </source>
</reference>
<comment type="pathway">
    <text evidence="1">tRNA modification; wybutosine-tRNA(Phe) biosynthesis.</text>
</comment>
<dbReference type="FunFam" id="3.40.50.150:FF:000201">
    <property type="entry name" value="tRNA wybutosine-synthesizing protein 2 homolog"/>
    <property type="match status" value="1"/>
</dbReference>
<dbReference type="InterPro" id="IPR056744">
    <property type="entry name" value="TRM5/TYW2-like_N"/>
</dbReference>
<evidence type="ECO:0000256" key="1">
    <source>
        <dbReference type="ARBA" id="ARBA00004797"/>
    </source>
</evidence>
<comment type="function">
    <text evidence="8">S-adenosyl-L-methionine-dependent transferase that acts as a component of the wybutosine biosynthesis pathway. Wybutosine is a hyper modified guanosine with a tricyclic base found at the 3'-position adjacent to the anticodon of eukaryotic phenylalanine tRNA. Catalyzes the transfer of the alpha-amino-alpha-carboxypropyl (acp) group from S-adenosyl-L-methionine to the C-7 position of 4-demethylwyosine (imG-14) to produce wybutosine-86.</text>
</comment>
<evidence type="ECO:0000256" key="8">
    <source>
        <dbReference type="ARBA" id="ARBA00037786"/>
    </source>
</evidence>
<dbReference type="InterPro" id="IPR029063">
    <property type="entry name" value="SAM-dependent_MTases_sf"/>
</dbReference>
<dbReference type="AGR" id="Xenbase:XB-GENE-992761"/>
<dbReference type="GO" id="GO:0006400">
    <property type="term" value="P:tRNA modification"/>
    <property type="evidence" value="ECO:0007669"/>
    <property type="project" value="UniProtKB-ARBA"/>
</dbReference>
<dbReference type="AlphaFoldDB" id="A0A8J0R671"/>
<dbReference type="SUPFAM" id="SSF53335">
    <property type="entry name" value="S-adenosyl-L-methionine-dependent methyltransferases"/>
    <property type="match status" value="1"/>
</dbReference>
<keyword evidence="11" id="KW-1185">Reference proteome</keyword>
<comment type="catalytic activity">
    <reaction evidence="9">
        <text>4-demethylwyosine(37) in tRNA(Phe) + S-adenosyl-L-methionine = 4-demethyl-7-[(3S)-3-amino-3-carboxypropyl]wyosine(37) in tRNA(Phe) + S-methyl-5'-thioadenosine + H(+)</text>
        <dbReference type="Rhea" id="RHEA:36355"/>
        <dbReference type="Rhea" id="RHEA-COMP:10164"/>
        <dbReference type="Rhea" id="RHEA-COMP:10378"/>
        <dbReference type="ChEBI" id="CHEBI:15378"/>
        <dbReference type="ChEBI" id="CHEBI:17509"/>
        <dbReference type="ChEBI" id="CHEBI:59789"/>
        <dbReference type="ChEBI" id="CHEBI:64315"/>
        <dbReference type="ChEBI" id="CHEBI:73550"/>
        <dbReference type="EC" id="2.5.1.114"/>
    </reaction>
</comment>
<keyword evidence="4" id="KW-0808">Transferase</keyword>
<dbReference type="GO" id="GO:0102522">
    <property type="term" value="F:tRNA 4-demethylwyosine alpha-amino-alpha-carboxypropyltransferase activity"/>
    <property type="evidence" value="ECO:0007669"/>
    <property type="project" value="UniProtKB-EC"/>
</dbReference>
<keyword evidence="6" id="KW-0819">tRNA processing</keyword>
<evidence type="ECO:0000313" key="12">
    <source>
        <dbReference type="RefSeq" id="XP_004916819.1"/>
    </source>
</evidence>
<dbReference type="InterPro" id="IPR056745">
    <property type="entry name" value="TYW2_N"/>
</dbReference>
<dbReference type="Pfam" id="PF02475">
    <property type="entry name" value="TRM5-TYW2_MTfase"/>
    <property type="match status" value="1"/>
</dbReference>
<dbReference type="CDD" id="cd02440">
    <property type="entry name" value="AdoMet_MTases"/>
    <property type="match status" value="1"/>
</dbReference>
<feature type="domain" description="SAM-dependent methyltransferase TRM5/TYW2-type" evidence="10">
    <location>
        <begin position="168"/>
        <end position="447"/>
    </location>
</feature>
<dbReference type="Pfam" id="PF25133">
    <property type="entry name" value="TYW2_N_2"/>
    <property type="match status" value="1"/>
</dbReference>
<dbReference type="Gene3D" id="3.40.50.150">
    <property type="entry name" value="Vaccinia Virus protein VP39"/>
    <property type="match status" value="1"/>
</dbReference>
<dbReference type="PANTHER" id="PTHR23245">
    <property type="entry name" value="TRNA METHYLTRANSFERASE"/>
    <property type="match status" value="1"/>
</dbReference>
<dbReference type="PROSITE" id="PS51684">
    <property type="entry name" value="SAM_MT_TRM5_TYW2"/>
    <property type="match status" value="1"/>
</dbReference>
<evidence type="ECO:0000256" key="7">
    <source>
        <dbReference type="ARBA" id="ARBA00031315"/>
    </source>
</evidence>
<gene>
    <name evidence="12 13" type="primary">trmt12</name>
</gene>
<dbReference type="Gene3D" id="3.30.300.110">
    <property type="entry name" value="Met-10+ protein-like domains"/>
    <property type="match status" value="1"/>
</dbReference>
<dbReference type="Xenbase" id="XB-GENE-992761">
    <property type="gene designation" value="trmt12"/>
</dbReference>
<dbReference type="RefSeq" id="XP_004916819.1">
    <property type="nucleotide sequence ID" value="XM_004916762.4"/>
</dbReference>
<evidence type="ECO:0000256" key="2">
    <source>
        <dbReference type="ARBA" id="ARBA00012265"/>
    </source>
</evidence>
<organism evidence="11 12">
    <name type="scientific">Xenopus tropicalis</name>
    <name type="common">Western clawed frog</name>
    <name type="synonym">Silurana tropicalis</name>
    <dbReference type="NCBI Taxonomy" id="8364"/>
    <lineage>
        <taxon>Eukaryota</taxon>
        <taxon>Metazoa</taxon>
        <taxon>Chordata</taxon>
        <taxon>Craniata</taxon>
        <taxon>Vertebrata</taxon>
        <taxon>Euteleostomi</taxon>
        <taxon>Amphibia</taxon>
        <taxon>Batrachia</taxon>
        <taxon>Anura</taxon>
        <taxon>Pipoidea</taxon>
        <taxon>Pipidae</taxon>
        <taxon>Xenopodinae</taxon>
        <taxon>Xenopus</taxon>
        <taxon>Silurana</taxon>
    </lineage>
</organism>
<dbReference type="OrthoDB" id="408788at2759"/>
<evidence type="ECO:0000313" key="11">
    <source>
        <dbReference type="Proteomes" id="UP000008143"/>
    </source>
</evidence>
<keyword evidence="5" id="KW-0949">S-adenosyl-L-methionine</keyword>
<proteinExistence type="predicted"/>
<evidence type="ECO:0000259" key="10">
    <source>
        <dbReference type="PROSITE" id="PS51684"/>
    </source>
</evidence>
<evidence type="ECO:0000256" key="6">
    <source>
        <dbReference type="ARBA" id="ARBA00022694"/>
    </source>
</evidence>
<dbReference type="CTD" id="68260"/>
<name>A0A8J0R671_XENTR</name>
<sequence length="451" mass="50540">MTFWDSSPSCSPVRPSDIFFPLWFINTPDRPKCSDLKTCHLLGMELSEDRNIDVPAVLTESCFSQRYREHLEKVGILDGRYRAQKLPGGTVALPVLENKLSVSLVVDLMEIVAPGSSCREMLIRNPVLSKRAAVKSPAQTLRNNVYKLLESHGLTWGRDLECDLPRSWQRHGDLVVLSEDCFRDPVWGQLGNELWVSVASSLGAGRLAKQGRVMDDGVRSPNVTLLLGENGWVEHVDNGIRYTFDITKCMFSAGNITEKQRVASLSCHGEVVVDLYSGIGYFTLPYLVHAGASFVHACEWNPHAVSALKKNLVINRVSDKCHIHEGDNRQLTLSDVADRVNLGLIPTSEPGYPVACRVLKKDTGGVLHIHHNVDCYGKSQGETDKDVSQTWRKIAWRNWAELVEKEISAMLEQVDGKKWQTRTLRLEKIKSYAPHVDHVVLDLDCRPLPSI</sequence>
<dbReference type="OMA" id="EHSWVKH"/>
<dbReference type="FunFam" id="3.30.300.110:FF:000002">
    <property type="entry name" value="tRNA wybutosine-synthesizing protein 2 homolog"/>
    <property type="match status" value="1"/>
</dbReference>
<dbReference type="PANTHER" id="PTHR23245:SF25">
    <property type="entry name" value="TRNA WYBUTOSINE-SYNTHESIZING PROTEIN 2 HOMOLOG"/>
    <property type="match status" value="1"/>
</dbReference>
<dbReference type="GeneID" id="100380191"/>
<evidence type="ECO:0000256" key="3">
    <source>
        <dbReference type="ARBA" id="ARBA00017179"/>
    </source>
</evidence>
<dbReference type="InterPro" id="IPR030382">
    <property type="entry name" value="MeTrfase_TRM5/TYW2"/>
</dbReference>
<evidence type="ECO:0000313" key="13">
    <source>
        <dbReference type="Xenbase" id="XB-GENE-992761"/>
    </source>
</evidence>
<dbReference type="InterPro" id="IPR056743">
    <property type="entry name" value="TRM5-TYW2-like_MTfase"/>
</dbReference>
<dbReference type="EC" id="2.5.1.114" evidence="2"/>
<evidence type="ECO:0000256" key="4">
    <source>
        <dbReference type="ARBA" id="ARBA00022679"/>
    </source>
</evidence>
<protein>
    <recommendedName>
        <fullName evidence="3">tRNA wybutosine-synthesizing protein 2 homolog</fullName>
        <ecNumber evidence="2">2.5.1.114</ecNumber>
    </recommendedName>
    <alternativeName>
        <fullName evidence="7">tRNA(Phe) (4-demethylwyosine(37)-C(7)) aminocarboxypropyltransferase</fullName>
    </alternativeName>
</protein>